<feature type="chain" id="PRO_5015735594" description="DUF2092 domain-containing protein" evidence="3">
    <location>
        <begin position="28"/>
        <end position="277"/>
    </location>
</feature>
<dbReference type="InterPro" id="IPR019207">
    <property type="entry name" value="DUF2092"/>
</dbReference>
<evidence type="ECO:0000256" key="3">
    <source>
        <dbReference type="SAM" id="SignalP"/>
    </source>
</evidence>
<name>A0A2S6MZR5_RHOGL</name>
<dbReference type="InterPro" id="IPR029046">
    <property type="entry name" value="LolA/LolB/LppX"/>
</dbReference>
<gene>
    <name evidence="4" type="ORF">CCS01_25980</name>
</gene>
<feature type="region of interest" description="Disordered" evidence="2">
    <location>
        <begin position="251"/>
        <end position="277"/>
    </location>
</feature>
<evidence type="ECO:0000313" key="5">
    <source>
        <dbReference type="Proteomes" id="UP000239724"/>
    </source>
</evidence>
<dbReference type="AlphaFoldDB" id="A0A2S6MZR5"/>
<sequence>MRIVMSCFGRLALSALLVVGAARLAPAAAQDGATKPAGPPKIEPKVLAILHAACDTLGSARTMSFTAVDTYQRNARNGQPLFYTVLSHVTLQRPDKLRVIRPGDGVPDEFYYDGNTMMAFVPSANLVAIAKAPPTIDQMLDAAWDIGAIYFPFADVIVSRPCEVFDKNLKSAFYVGQSVVVGRTTTDIVAIEGDNVQAELWIGAADHLPRMVRVTYPNEPAHALYQTDYSDWKLNMPVDMTAFSSSRAQAAKRMAFAPPPAESPRPAAGRPPPAKQP</sequence>
<keyword evidence="5" id="KW-1185">Reference proteome</keyword>
<keyword evidence="1 3" id="KW-0732">Signal</keyword>
<dbReference type="Pfam" id="PF09865">
    <property type="entry name" value="DUF2092"/>
    <property type="match status" value="1"/>
</dbReference>
<protein>
    <recommendedName>
        <fullName evidence="6">DUF2092 domain-containing protein</fullName>
    </recommendedName>
</protein>
<dbReference type="EMBL" id="NHRY01000252">
    <property type="protein sequence ID" value="PPQ27863.1"/>
    <property type="molecule type" value="Genomic_DNA"/>
</dbReference>
<evidence type="ECO:0000313" key="4">
    <source>
        <dbReference type="EMBL" id="PPQ27863.1"/>
    </source>
</evidence>
<organism evidence="4 5">
    <name type="scientific">Rhodopila globiformis</name>
    <name type="common">Rhodopseudomonas globiformis</name>
    <dbReference type="NCBI Taxonomy" id="1071"/>
    <lineage>
        <taxon>Bacteria</taxon>
        <taxon>Pseudomonadati</taxon>
        <taxon>Pseudomonadota</taxon>
        <taxon>Alphaproteobacteria</taxon>
        <taxon>Acetobacterales</taxon>
        <taxon>Acetobacteraceae</taxon>
        <taxon>Rhodopila</taxon>
    </lineage>
</organism>
<dbReference type="Gene3D" id="2.50.20.10">
    <property type="entry name" value="Lipoprotein localisation LolA/LolB/LppX"/>
    <property type="match status" value="1"/>
</dbReference>
<dbReference type="Proteomes" id="UP000239724">
    <property type="component" value="Unassembled WGS sequence"/>
</dbReference>
<accession>A0A2S6MZR5</accession>
<reference evidence="4 5" key="1">
    <citation type="journal article" date="2018" name="Arch. Microbiol.">
        <title>New insights into the metabolic potential of the phototrophic purple bacterium Rhodopila globiformis DSM 161(T) from its draft genome sequence and evidence for a vanadium-dependent nitrogenase.</title>
        <authorList>
            <person name="Imhoff J.F."/>
            <person name="Rahn T."/>
            <person name="Kunzel S."/>
            <person name="Neulinger S.C."/>
        </authorList>
    </citation>
    <scope>NUCLEOTIDE SEQUENCE [LARGE SCALE GENOMIC DNA]</scope>
    <source>
        <strain evidence="4 5">DSM 161</strain>
    </source>
</reference>
<evidence type="ECO:0008006" key="6">
    <source>
        <dbReference type="Google" id="ProtNLM"/>
    </source>
</evidence>
<proteinExistence type="predicted"/>
<feature type="compositionally biased region" description="Pro residues" evidence="2">
    <location>
        <begin position="257"/>
        <end position="277"/>
    </location>
</feature>
<evidence type="ECO:0000256" key="1">
    <source>
        <dbReference type="ARBA" id="ARBA00022729"/>
    </source>
</evidence>
<feature type="signal peptide" evidence="3">
    <location>
        <begin position="1"/>
        <end position="27"/>
    </location>
</feature>
<dbReference type="SUPFAM" id="SSF89392">
    <property type="entry name" value="Prokaryotic lipoproteins and lipoprotein localization factors"/>
    <property type="match status" value="1"/>
</dbReference>
<evidence type="ECO:0000256" key="2">
    <source>
        <dbReference type="SAM" id="MobiDB-lite"/>
    </source>
</evidence>
<comment type="caution">
    <text evidence="4">The sequence shown here is derived from an EMBL/GenBank/DDBJ whole genome shotgun (WGS) entry which is preliminary data.</text>
</comment>